<keyword evidence="13" id="KW-1185">Reference proteome</keyword>
<dbReference type="Pfam" id="PF18332">
    <property type="entry name" value="XRN1_D1"/>
    <property type="match status" value="1"/>
</dbReference>
<dbReference type="InterPro" id="IPR041412">
    <property type="entry name" value="Xrn1_helical"/>
</dbReference>
<feature type="region of interest" description="Disordered" evidence="6">
    <location>
        <begin position="1591"/>
        <end position="1646"/>
    </location>
</feature>
<dbReference type="Proteomes" id="UP000245699">
    <property type="component" value="Unassembled WGS sequence"/>
</dbReference>
<dbReference type="InterPro" id="IPR047007">
    <property type="entry name" value="XRN1_D1_sf"/>
</dbReference>
<feature type="domain" description="5'-3' exoribonuclease 1 D1" evidence="10">
    <location>
        <begin position="792"/>
        <end position="959"/>
    </location>
</feature>
<evidence type="ECO:0000259" key="9">
    <source>
        <dbReference type="Pfam" id="PF18129"/>
    </source>
</evidence>
<dbReference type="OrthoDB" id="372487at2759"/>
<protein>
    <recommendedName>
        <fullName evidence="5">5'-3' exoribonuclease 1</fullName>
        <ecNumber evidence="5">3.1.13.-</ecNumber>
    </recommendedName>
</protein>
<evidence type="ECO:0000256" key="5">
    <source>
        <dbReference type="PIRNR" id="PIRNR006743"/>
    </source>
</evidence>
<comment type="function">
    <text evidence="5">Multifunctional protein that exhibits several independent functions at different levels of the cellular processes. 5'-3' exonuclease component of the nonsense-mediated mRNA decay (NMD) which is a highly conserved mRNA degradation pathway, an RNA surveillance system whose role is to identify and rid cells of mRNA with premature termination codons and thus prevents accumulation of potentially harmful truncated proteins.</text>
</comment>
<keyword evidence="5" id="KW-0963">Cytoplasm</keyword>
<dbReference type="InterPro" id="IPR041385">
    <property type="entry name" value="SH3_12"/>
</dbReference>
<dbReference type="PANTHER" id="PTHR12341:SF7">
    <property type="entry name" value="5'-3' EXORIBONUCLEASE 1"/>
    <property type="match status" value="1"/>
</dbReference>
<evidence type="ECO:0000259" key="10">
    <source>
        <dbReference type="Pfam" id="PF18332"/>
    </source>
</evidence>
<dbReference type="EMBL" id="MBFT01000136">
    <property type="protein sequence ID" value="PVU96682.1"/>
    <property type="molecule type" value="Genomic_DNA"/>
</dbReference>
<evidence type="ECO:0000313" key="13">
    <source>
        <dbReference type="Proteomes" id="UP000245699"/>
    </source>
</evidence>
<evidence type="ECO:0000259" key="7">
    <source>
        <dbReference type="Pfam" id="PF03159"/>
    </source>
</evidence>
<sequence length="1646" mass="186731">MGVPKFFRWISERYPNISCTVEGDLIPEFDNLYLDMNGIIHNCTHSNDGDGNLGISEQEMFIRIFKYIESLFSIIRPKQIFFMAVDGVAPRAKMNEQRARRFRKVRDLEQLRKKEQQKNHELVIDPHEFDSNCITPGTEFMERLTKSLQYFVHKKISEDNDWKQPKIILSGYEVPGEGEHKIMDYIRYSRTQPDHDHNIRHCIYGLDADLIMLSLVSHEPHFTLLREVVSFSRKKTNNKGTGTSGILGQFILLNLSLMRDYLEHEFDYLKTAQFRDDDIGYDLERAIDDFVLLCMLAGNDFMRNLPGLHIAEGAIALLLGIYNKIRPNLGGYLHDHGELNLERIQKLFGELSILDVQSFQAEMDGSEWFESYQINKNMRTTIDNMENESRSQDIVEQQNEILILLQTFAKSIVREMKPLKYNEMLISPDLSAVNYSFIRRTALSLGLHVQREYDSFGEMMALVSTSKINQEPSASDSDSDVLSTRSNSENELIDETGTSNGSGVRIYDLSSKDIDVIISDAKKKILTLGDRMARANIQAGEDSKAWNYHFEQWKLDFYNKKVKFNYDIKPLIDSKQSELSNGIPVRLPPPSVMNMCKYYIGTLQWVLKYYYRGVQSWRYYYPYHYSPRISDLITGLSQYRIEKFPKDKPYTPLEQLMFVLPPGSAILIPEPLRDLILNPISPIYDLYPKDFEIDLDGKKNDWEAVSLIEFVDANRIQDAMKLVMNKLSEKDIHRNRFGTNLLFKYDESLLQGPPKSFPSVIPSVLPDLDSLVSSATEYEIPEVSDSELVKGRFKDARVGASLLPGFPSLNTLNYKVDLVFGGVVVFQMGSQNESMILTIDRKIETEPKENFNAYVSDMLRQKKVFVEWPYLRQHKIVGISTFEGLYYLSKDRVEFKPFLPTSLQEKWKKVSDRILTNTSTRKGIKAFTDVLVHTLPLKGMLMKPDGSLVCEYGPLNNRHHKTLVDPAVCIDWAYTYPAPLVITEKDAKNSLKKCPYVPDGLVIPEWADDPRVREHSPQKMDEEFPVGQKLFYLETDEYYGLPSVVVGSGNPVVNIQILESVDKPSRDYLAQLGNSVELTNGSSTLQEFIKKNNVGSGHTNIQSGGAKKYGSNTQKDFYLPSYALAKRLGISGSILSRITAQIMVSDPGKKPARFNIGLVLKLEGKGMRAPEYTRRSENGWEYSELAVSLITEYVTKFEKIFYKISELLTRDSNVQMTVSDLLDEDLGIEKNDIEEFKKWVLEANKNLPELVSLESNKFSKEKVEMLEKLMDKCFEQMKKLDLNKTKIVSKIVMTRSGLLKPEDVSYRLSEQKFSLGDRVVLVAESGVPIMCGSCGYIVGINGKTDFGNPFQSKTNSGFKRNQPNKVHSTDSDSIETLEIVWDKPVVSGLDLGGLCSPHRGYKVFPNLVLNLSKPQFTTSAIKSASYDQTKQNTQATGYGGARLGAVPPPSVLMKQGQQHGQYQNKTNQGYQHNNGQYVPRRPNQTYPPNNGQHVPPRANQAYPRIFHEQQPNTGTSGGKYHIDPWTKNANKPIAKPKSTNQNLNVNKSVGAASTVQNLDANKSVVGTASLKQPENAEGNDMMAKLIAMISNNKISDEGQKEPEKTKTEENKRGEGSNRGRGRGRRGWGRPGIGYSQGRGGKSNGNE</sequence>
<dbReference type="GO" id="GO:0016075">
    <property type="term" value="P:rRNA catabolic process"/>
    <property type="evidence" value="ECO:0007669"/>
    <property type="project" value="TreeGrafter"/>
</dbReference>
<dbReference type="Pfam" id="PF03159">
    <property type="entry name" value="XRN_N"/>
    <property type="match status" value="1"/>
</dbReference>
<feature type="domain" description="Xrn1 N-terminal" evidence="7">
    <location>
        <begin position="1"/>
        <end position="227"/>
    </location>
</feature>
<dbReference type="GO" id="GO:0003723">
    <property type="term" value="F:RNA binding"/>
    <property type="evidence" value="ECO:0007669"/>
    <property type="project" value="UniProtKB-KW"/>
</dbReference>
<organism evidence="12 13">
    <name type="scientific">Furculomyces boomerangus</name>
    <dbReference type="NCBI Taxonomy" id="61424"/>
    <lineage>
        <taxon>Eukaryota</taxon>
        <taxon>Fungi</taxon>
        <taxon>Fungi incertae sedis</taxon>
        <taxon>Zoopagomycota</taxon>
        <taxon>Kickxellomycotina</taxon>
        <taxon>Harpellomycetes</taxon>
        <taxon>Harpellales</taxon>
        <taxon>Harpellaceae</taxon>
        <taxon>Furculomyces</taxon>
    </lineage>
</organism>
<dbReference type="InterPro" id="IPR027073">
    <property type="entry name" value="5_3_exoribonuclease"/>
</dbReference>
<feature type="domain" description="5'-3' exoribonuclease 1 SH3-like" evidence="9">
    <location>
        <begin position="1311"/>
        <end position="1410"/>
    </location>
</feature>
<comment type="caution">
    <text evidence="12">The sequence shown here is derived from an EMBL/GenBank/DDBJ whole genome shotgun (WGS) entry which is preliminary data.</text>
</comment>
<evidence type="ECO:0000256" key="1">
    <source>
        <dbReference type="ARBA" id="ARBA00022722"/>
    </source>
</evidence>
<dbReference type="InterPro" id="IPR041106">
    <property type="entry name" value="XRN1_D2_D3"/>
</dbReference>
<dbReference type="InterPro" id="IPR040992">
    <property type="entry name" value="XRN1_D1"/>
</dbReference>
<keyword evidence="3 5" id="KW-0269">Exonuclease</keyword>
<dbReference type="InterPro" id="IPR004859">
    <property type="entry name" value="Xrn1_N"/>
</dbReference>
<accession>A0A2T9YWF9</accession>
<proteinExistence type="inferred from homology"/>
<feature type="region of interest" description="Disordered" evidence="6">
    <location>
        <begin position="468"/>
        <end position="497"/>
    </location>
</feature>
<evidence type="ECO:0000256" key="6">
    <source>
        <dbReference type="SAM" id="MobiDB-lite"/>
    </source>
</evidence>
<dbReference type="STRING" id="61424.A0A2T9YWF9"/>
<name>A0A2T9YWF9_9FUNG</name>
<dbReference type="GO" id="GO:0000184">
    <property type="term" value="P:nuclear-transcribed mRNA catabolic process, nonsense-mediated decay"/>
    <property type="evidence" value="ECO:0007669"/>
    <property type="project" value="UniProtKB-KW"/>
</dbReference>
<dbReference type="GO" id="GO:0004534">
    <property type="term" value="F:5'-3' RNA exonuclease activity"/>
    <property type="evidence" value="ECO:0007669"/>
    <property type="project" value="TreeGrafter"/>
</dbReference>
<feature type="domain" description="Xrn1 helical" evidence="8">
    <location>
        <begin position="595"/>
        <end position="744"/>
    </location>
</feature>
<feature type="region of interest" description="Disordered" evidence="6">
    <location>
        <begin position="1434"/>
        <end position="1543"/>
    </location>
</feature>
<keyword evidence="1 5" id="KW-0540">Nuclease</keyword>
<evidence type="ECO:0000259" key="11">
    <source>
        <dbReference type="Pfam" id="PF18334"/>
    </source>
</evidence>
<dbReference type="Pfam" id="PF17846">
    <property type="entry name" value="XRN_M"/>
    <property type="match status" value="2"/>
</dbReference>
<dbReference type="Pfam" id="PF18129">
    <property type="entry name" value="SH3_12"/>
    <property type="match status" value="1"/>
</dbReference>
<feature type="compositionally biased region" description="Polar residues" evidence="6">
    <location>
        <begin position="1455"/>
        <end position="1492"/>
    </location>
</feature>
<evidence type="ECO:0000256" key="2">
    <source>
        <dbReference type="ARBA" id="ARBA00022801"/>
    </source>
</evidence>
<evidence type="ECO:0000256" key="3">
    <source>
        <dbReference type="ARBA" id="ARBA00022839"/>
    </source>
</evidence>
<dbReference type="Gene3D" id="2.30.30.750">
    <property type="match status" value="1"/>
</dbReference>
<dbReference type="Gene3D" id="3.40.50.12390">
    <property type="match status" value="1"/>
</dbReference>
<feature type="domain" description="Exoribonuclease Xrn1 D2/D3" evidence="11">
    <location>
        <begin position="1105"/>
        <end position="1279"/>
    </location>
</feature>
<gene>
    <name evidence="12" type="ORF">BB559_002288</name>
</gene>
<dbReference type="Gene3D" id="2.170.260.40">
    <property type="match status" value="1"/>
</dbReference>
<keyword evidence="2 5" id="KW-0378">Hydrolase</keyword>
<keyword evidence="5" id="KW-0866">Nonsense-mediated mRNA decay</keyword>
<dbReference type="PIRSF" id="PIRSF006743">
    <property type="entry name" value="Exonuclease_Xnr1"/>
    <property type="match status" value="1"/>
</dbReference>
<feature type="domain" description="Xrn1 helical" evidence="8">
    <location>
        <begin position="281"/>
        <end position="395"/>
    </location>
</feature>
<dbReference type="Gene3D" id="1.25.40.1050">
    <property type="match status" value="1"/>
</dbReference>
<reference evidence="12 13" key="1">
    <citation type="journal article" date="2018" name="MBio">
        <title>Comparative Genomics Reveals the Core Gene Toolbox for the Fungus-Insect Symbiosis.</title>
        <authorList>
            <person name="Wang Y."/>
            <person name="Stata M."/>
            <person name="Wang W."/>
            <person name="Stajich J.E."/>
            <person name="White M.M."/>
            <person name="Moncalvo J.M."/>
        </authorList>
    </citation>
    <scope>NUCLEOTIDE SEQUENCE [LARGE SCALE GENOMIC DNA]</scope>
    <source>
        <strain evidence="12 13">AUS-77-4</strain>
    </source>
</reference>
<dbReference type="CDD" id="cd18673">
    <property type="entry name" value="PIN_XRN1-2-like"/>
    <property type="match status" value="1"/>
</dbReference>
<evidence type="ECO:0000313" key="12">
    <source>
        <dbReference type="EMBL" id="PVU96682.1"/>
    </source>
</evidence>
<feature type="compositionally biased region" description="Basic and acidic residues" evidence="6">
    <location>
        <begin position="1594"/>
        <end position="1617"/>
    </location>
</feature>
<dbReference type="GO" id="GO:0005634">
    <property type="term" value="C:nucleus"/>
    <property type="evidence" value="ECO:0007669"/>
    <property type="project" value="TreeGrafter"/>
</dbReference>
<evidence type="ECO:0000256" key="4">
    <source>
        <dbReference type="ARBA" id="ARBA00038299"/>
    </source>
</evidence>
<dbReference type="PANTHER" id="PTHR12341">
    <property type="entry name" value="5'-&gt;3' EXORIBONUCLEASE"/>
    <property type="match status" value="1"/>
</dbReference>
<dbReference type="GO" id="GO:0005737">
    <property type="term" value="C:cytoplasm"/>
    <property type="evidence" value="ECO:0007669"/>
    <property type="project" value="UniProtKB-SubCell"/>
</dbReference>
<feature type="compositionally biased region" description="Gly residues" evidence="6">
    <location>
        <begin position="1628"/>
        <end position="1646"/>
    </location>
</feature>
<evidence type="ECO:0000259" key="8">
    <source>
        <dbReference type="Pfam" id="PF17846"/>
    </source>
</evidence>
<comment type="similarity">
    <text evidence="4 5">Belongs to the 5'-3' exonuclease family.</text>
</comment>
<keyword evidence="5" id="KW-0694">RNA-binding</keyword>
<dbReference type="InterPro" id="IPR047008">
    <property type="entry name" value="XRN1_SH3_sf"/>
</dbReference>
<dbReference type="Pfam" id="PF18334">
    <property type="entry name" value="XRN1_D2_D3"/>
    <property type="match status" value="1"/>
</dbReference>
<dbReference type="InterPro" id="IPR016494">
    <property type="entry name" value="5_3_exoribonuclease_1"/>
</dbReference>
<dbReference type="EC" id="3.1.13.-" evidence="5"/>
<comment type="subcellular location">
    <subcellularLocation>
        <location evidence="5">Cytoplasm</location>
    </subcellularLocation>
</comment>